<dbReference type="InterPro" id="IPR011037">
    <property type="entry name" value="Pyrv_Knase-like_insert_dom_sf"/>
</dbReference>
<dbReference type="EMBL" id="JACHDS010000001">
    <property type="protein sequence ID" value="MBB6172830.1"/>
    <property type="molecule type" value="Genomic_DNA"/>
</dbReference>
<evidence type="ECO:0000259" key="1">
    <source>
        <dbReference type="PROSITE" id="PS51340"/>
    </source>
</evidence>
<organism evidence="2 3">
    <name type="scientific">Nocardiopsis mwathae</name>
    <dbReference type="NCBI Taxonomy" id="1472723"/>
    <lineage>
        <taxon>Bacteria</taxon>
        <taxon>Bacillati</taxon>
        <taxon>Actinomycetota</taxon>
        <taxon>Actinomycetes</taxon>
        <taxon>Streptosporangiales</taxon>
        <taxon>Nocardiopsidaceae</taxon>
        <taxon>Nocardiopsis</taxon>
    </lineage>
</organism>
<comment type="caution">
    <text evidence="2">The sequence shown here is derived from an EMBL/GenBank/DDBJ whole genome shotgun (WGS) entry which is preliminary data.</text>
</comment>
<gene>
    <name evidence="2" type="ORF">HNR23_002890</name>
</gene>
<dbReference type="PANTHER" id="PTHR30212:SF2">
    <property type="entry name" value="PROTEIN YIIM"/>
    <property type="match status" value="1"/>
</dbReference>
<dbReference type="PROSITE" id="PS51340">
    <property type="entry name" value="MOSC"/>
    <property type="match status" value="1"/>
</dbReference>
<sequence length="219" mass="24433">MPSTPRLPAVRSVNTGRAVTTAWAVKDKPTAIEKRPVEGAVAVHALGVAGDEQGDRQHHGGRDQAIHAYAREDLDVWQERLDRPLRDGVFGENLTTRGIDLAQVLIGERWRIGTVVLEATLARTPCRTFQAWMEEPRWVKRFADEARTGVYLRVLEEGELSAGDTVTVERPDHDITVYAAARAYDERDIDLLHRVLELPGRAAKWEEVTAKVATQLGRA</sequence>
<dbReference type="SUPFAM" id="SSF50800">
    <property type="entry name" value="PK beta-barrel domain-like"/>
    <property type="match status" value="1"/>
</dbReference>
<evidence type="ECO:0000313" key="3">
    <source>
        <dbReference type="Proteomes" id="UP000546642"/>
    </source>
</evidence>
<dbReference type="GO" id="GO:0030170">
    <property type="term" value="F:pyridoxal phosphate binding"/>
    <property type="evidence" value="ECO:0007669"/>
    <property type="project" value="InterPro"/>
</dbReference>
<dbReference type="Gene3D" id="2.40.33.20">
    <property type="entry name" value="PK beta-barrel domain-like"/>
    <property type="match status" value="1"/>
</dbReference>
<dbReference type="Pfam" id="PF03473">
    <property type="entry name" value="MOSC"/>
    <property type="match status" value="1"/>
</dbReference>
<reference evidence="2 3" key="1">
    <citation type="submission" date="2020-08" db="EMBL/GenBank/DDBJ databases">
        <title>Sequencing the genomes of 1000 actinobacteria strains.</title>
        <authorList>
            <person name="Klenk H.-P."/>
        </authorList>
    </citation>
    <scope>NUCLEOTIDE SEQUENCE [LARGE SCALE GENOMIC DNA]</scope>
    <source>
        <strain evidence="2 3">DSM 46659</strain>
    </source>
</reference>
<dbReference type="PANTHER" id="PTHR30212">
    <property type="entry name" value="PROTEIN YIIM"/>
    <property type="match status" value="1"/>
</dbReference>
<evidence type="ECO:0000313" key="2">
    <source>
        <dbReference type="EMBL" id="MBB6172830.1"/>
    </source>
</evidence>
<dbReference type="InterPro" id="IPR052353">
    <property type="entry name" value="Benzoxazolinone_Detox_Enz"/>
</dbReference>
<dbReference type="GO" id="GO:0003824">
    <property type="term" value="F:catalytic activity"/>
    <property type="evidence" value="ECO:0007669"/>
    <property type="project" value="InterPro"/>
</dbReference>
<proteinExistence type="predicted"/>
<dbReference type="AlphaFoldDB" id="A0A7W9YIY9"/>
<accession>A0A7W9YIY9</accession>
<dbReference type="Proteomes" id="UP000546642">
    <property type="component" value="Unassembled WGS sequence"/>
</dbReference>
<dbReference type="RefSeq" id="WP_184076066.1">
    <property type="nucleotide sequence ID" value="NZ_JACHDS010000001.1"/>
</dbReference>
<keyword evidence="3" id="KW-1185">Reference proteome</keyword>
<dbReference type="GO" id="GO:0030151">
    <property type="term" value="F:molybdenum ion binding"/>
    <property type="evidence" value="ECO:0007669"/>
    <property type="project" value="InterPro"/>
</dbReference>
<dbReference type="InterPro" id="IPR005302">
    <property type="entry name" value="MoCF_Sase_C"/>
</dbReference>
<protein>
    <submittedName>
        <fullName evidence="2">MOSC domain-containing protein YiiM</fullName>
    </submittedName>
</protein>
<name>A0A7W9YIY9_9ACTN</name>
<feature type="domain" description="MOSC" evidence="1">
    <location>
        <begin position="35"/>
        <end position="169"/>
    </location>
</feature>